<dbReference type="Pfam" id="PF22022">
    <property type="entry name" value="Phage_int_M"/>
    <property type="match status" value="1"/>
</dbReference>
<dbReference type="SUPFAM" id="SSF56349">
    <property type="entry name" value="DNA breaking-rejoining enzymes"/>
    <property type="match status" value="1"/>
</dbReference>
<dbReference type="InterPro" id="IPR013762">
    <property type="entry name" value="Integrase-like_cat_sf"/>
</dbReference>
<evidence type="ECO:0000313" key="9">
    <source>
        <dbReference type="Proteomes" id="UP001222434"/>
    </source>
</evidence>
<dbReference type="InterPro" id="IPR011010">
    <property type="entry name" value="DNA_brk_join_enz"/>
</dbReference>
<gene>
    <name evidence="8" type="ORF">KKJ01_14245</name>
</gene>
<evidence type="ECO:0000256" key="3">
    <source>
        <dbReference type="ARBA" id="ARBA00023125"/>
    </source>
</evidence>
<accession>A0AAJ1J929</accession>
<dbReference type="Proteomes" id="UP001222434">
    <property type="component" value="Unassembled WGS sequence"/>
</dbReference>
<dbReference type="Gene3D" id="1.10.150.130">
    <property type="match status" value="1"/>
</dbReference>
<dbReference type="InterPro" id="IPR050808">
    <property type="entry name" value="Phage_Integrase"/>
</dbReference>
<keyword evidence="2" id="KW-0229">DNA integration</keyword>
<dbReference type="InterPro" id="IPR025166">
    <property type="entry name" value="Integrase_DNA_bind_dom"/>
</dbReference>
<feature type="domain" description="Tyr recombinase" evidence="6">
    <location>
        <begin position="203"/>
        <end position="384"/>
    </location>
</feature>
<evidence type="ECO:0000256" key="5">
    <source>
        <dbReference type="PROSITE-ProRule" id="PRU01248"/>
    </source>
</evidence>
<name>A0AAJ1J929_XENBV</name>
<organism evidence="8 9">
    <name type="scientific">Xenorhabdus bovienii</name>
    <name type="common">Xenorhabdus nematophila subsp. bovienii</name>
    <dbReference type="NCBI Taxonomy" id="40576"/>
    <lineage>
        <taxon>Bacteria</taxon>
        <taxon>Pseudomonadati</taxon>
        <taxon>Pseudomonadota</taxon>
        <taxon>Gammaproteobacteria</taxon>
        <taxon>Enterobacterales</taxon>
        <taxon>Morganellaceae</taxon>
        <taxon>Xenorhabdus</taxon>
    </lineage>
</organism>
<dbReference type="RefSeq" id="WP_274713005.1">
    <property type="nucleotide sequence ID" value="NZ_JAILSO010000056.1"/>
</dbReference>
<dbReference type="Gene3D" id="1.10.443.10">
    <property type="entry name" value="Intergrase catalytic core"/>
    <property type="match status" value="1"/>
</dbReference>
<keyword evidence="3 5" id="KW-0238">DNA-binding</keyword>
<dbReference type="InterPro" id="IPR010998">
    <property type="entry name" value="Integrase_recombinase_N"/>
</dbReference>
<dbReference type="GO" id="GO:0006310">
    <property type="term" value="P:DNA recombination"/>
    <property type="evidence" value="ECO:0007669"/>
    <property type="project" value="UniProtKB-KW"/>
</dbReference>
<dbReference type="Pfam" id="PF13356">
    <property type="entry name" value="Arm-DNA-bind_3"/>
    <property type="match status" value="1"/>
</dbReference>
<keyword evidence="4" id="KW-0233">DNA recombination</keyword>
<reference evidence="8" key="2">
    <citation type="journal article" date="2022" name="J. Evol. Biol.">
        <title>Pre- and post-association barriers to host switching in sympatric mutualists.</title>
        <authorList>
            <person name="Dinges Z.M."/>
            <person name="Phillips R.K."/>
            <person name="Lively C.M."/>
            <person name="Bashey F."/>
        </authorList>
    </citation>
    <scope>NUCLEOTIDE SEQUENCE</scope>
    <source>
        <strain evidence="8">MC_266_E_2016</strain>
    </source>
</reference>
<evidence type="ECO:0000256" key="1">
    <source>
        <dbReference type="ARBA" id="ARBA00008857"/>
    </source>
</evidence>
<dbReference type="AlphaFoldDB" id="A0AAJ1J929"/>
<dbReference type="PROSITE" id="PS51898">
    <property type="entry name" value="TYR_RECOMBINASE"/>
    <property type="match status" value="1"/>
</dbReference>
<dbReference type="GO" id="GO:0015074">
    <property type="term" value="P:DNA integration"/>
    <property type="evidence" value="ECO:0007669"/>
    <property type="project" value="UniProtKB-KW"/>
</dbReference>
<evidence type="ECO:0000259" key="6">
    <source>
        <dbReference type="PROSITE" id="PS51898"/>
    </source>
</evidence>
<dbReference type="PROSITE" id="PS51900">
    <property type="entry name" value="CB"/>
    <property type="match status" value="1"/>
</dbReference>
<sequence length="400" mass="46332">MPLTDTKIKNAKPKDKPYSLPDGNGLYLEIRPTGAKFWRYRFWLTPTKDSRYTIGEYPYIGLADARKERDWAKEQVKKGFNPTEVRKQEKYLVEIERESTFRSIALEWISKKAPNWESGTLEQVKMFLDKNCYPAFGEKPIKEVSAHDILKVLKSMEARGSASSALKIRQWCSAIFCYAVSTLRAEYDPAAALKGAIIRPKTQHSRCLPNEEIKLYFDRLEKARVYSQTKLALGLLPFVFVRQAELRQATWDEIDFDNQIWVIKAERMKMKRAHSVPLTDRMLDAFRKLEVLFGDNEQRLVFPGINTPSKPIGESTLNRAIEYMGFGSKYITCHDFRATASTTLYEMGFRREVIEKQLAHAEQNRSVAAYNHAEYLNERREMMEAWEKHLLSIASGITLS</sequence>
<dbReference type="EMBL" id="JAILSO010000056">
    <property type="protein sequence ID" value="MDE1479360.1"/>
    <property type="molecule type" value="Genomic_DNA"/>
</dbReference>
<comment type="similarity">
    <text evidence="1">Belongs to the 'phage' integrase family.</text>
</comment>
<feature type="domain" description="Core-binding (CB)" evidence="7">
    <location>
        <begin position="99"/>
        <end position="180"/>
    </location>
</feature>
<dbReference type="InterPro" id="IPR053876">
    <property type="entry name" value="Phage_int_M"/>
</dbReference>
<dbReference type="PANTHER" id="PTHR30629">
    <property type="entry name" value="PROPHAGE INTEGRASE"/>
    <property type="match status" value="1"/>
</dbReference>
<evidence type="ECO:0000259" key="7">
    <source>
        <dbReference type="PROSITE" id="PS51900"/>
    </source>
</evidence>
<dbReference type="PANTHER" id="PTHR30629:SF2">
    <property type="entry name" value="PROPHAGE INTEGRASE INTS-RELATED"/>
    <property type="match status" value="1"/>
</dbReference>
<proteinExistence type="inferred from homology"/>
<dbReference type="InterPro" id="IPR044068">
    <property type="entry name" value="CB"/>
</dbReference>
<evidence type="ECO:0000256" key="4">
    <source>
        <dbReference type="ARBA" id="ARBA00023172"/>
    </source>
</evidence>
<comment type="caution">
    <text evidence="8">The sequence shown here is derived from an EMBL/GenBank/DDBJ whole genome shotgun (WGS) entry which is preliminary data.</text>
</comment>
<dbReference type="Pfam" id="PF00589">
    <property type="entry name" value="Phage_integrase"/>
    <property type="match status" value="1"/>
</dbReference>
<dbReference type="Gene3D" id="3.30.160.390">
    <property type="entry name" value="Integrase, DNA-binding domain"/>
    <property type="match status" value="1"/>
</dbReference>
<evidence type="ECO:0000256" key="2">
    <source>
        <dbReference type="ARBA" id="ARBA00022908"/>
    </source>
</evidence>
<evidence type="ECO:0000313" key="8">
    <source>
        <dbReference type="EMBL" id="MDE1479360.1"/>
    </source>
</evidence>
<dbReference type="CDD" id="cd00801">
    <property type="entry name" value="INT_P4_C"/>
    <property type="match status" value="1"/>
</dbReference>
<protein>
    <submittedName>
        <fullName evidence="8">Tyrosine-type recombinase/integrase</fullName>
    </submittedName>
</protein>
<dbReference type="GO" id="GO:0003677">
    <property type="term" value="F:DNA binding"/>
    <property type="evidence" value="ECO:0007669"/>
    <property type="project" value="UniProtKB-UniRule"/>
</dbReference>
<reference evidence="8" key="1">
    <citation type="submission" date="2021-08" db="EMBL/GenBank/DDBJ databases">
        <authorList>
            <person name="Papudeshi B."/>
            <person name="Bashey-Visser F."/>
        </authorList>
    </citation>
    <scope>NUCLEOTIDE SEQUENCE</scope>
    <source>
        <strain evidence="8">MC_266_E_2016</strain>
    </source>
</reference>
<dbReference type="InterPro" id="IPR038488">
    <property type="entry name" value="Integrase_DNA-bd_sf"/>
</dbReference>
<dbReference type="InterPro" id="IPR002104">
    <property type="entry name" value="Integrase_catalytic"/>
</dbReference>